<reference evidence="2" key="1">
    <citation type="submission" date="2016-02" db="EMBL/GenBank/DDBJ databases">
        <title>WGS assembly of Manihot esculenta.</title>
        <authorList>
            <person name="Bredeson J.V."/>
            <person name="Prochnik S.E."/>
            <person name="Lyons J.B."/>
            <person name="Schmutz J."/>
            <person name="Grimwood J."/>
            <person name="Vrebalov J."/>
            <person name="Bart R.S."/>
            <person name="Amuge T."/>
            <person name="Ferguson M.E."/>
            <person name="Green R."/>
            <person name="Putnam N."/>
            <person name="Stites J."/>
            <person name="Rounsley S."/>
            <person name="Rokhsar D.S."/>
        </authorList>
    </citation>
    <scope>NUCLEOTIDE SEQUENCE [LARGE SCALE GENOMIC DNA]</scope>
    <source>
        <tissue evidence="2">Leaf</tissue>
    </source>
</reference>
<dbReference type="AlphaFoldDB" id="A0A2C9WBU0"/>
<feature type="region of interest" description="Disordered" evidence="1">
    <location>
        <begin position="36"/>
        <end position="103"/>
    </location>
</feature>
<dbReference type="InterPro" id="IPR017956">
    <property type="entry name" value="AT_hook_DNA-bd_motif"/>
</dbReference>
<evidence type="ECO:0000313" key="2">
    <source>
        <dbReference type="EMBL" id="OAY57172.1"/>
    </source>
</evidence>
<dbReference type="GO" id="GO:0031492">
    <property type="term" value="F:nucleosomal DNA binding"/>
    <property type="evidence" value="ECO:0000318"/>
    <property type="project" value="GO_Central"/>
</dbReference>
<gene>
    <name evidence="2" type="ORF">MANES_02G076700</name>
</gene>
<organism evidence="2">
    <name type="scientific">Manihot esculenta</name>
    <name type="common">Cassava</name>
    <name type="synonym">Jatropha manihot</name>
    <dbReference type="NCBI Taxonomy" id="3983"/>
    <lineage>
        <taxon>Eukaryota</taxon>
        <taxon>Viridiplantae</taxon>
        <taxon>Streptophyta</taxon>
        <taxon>Embryophyta</taxon>
        <taxon>Tracheophyta</taxon>
        <taxon>Spermatophyta</taxon>
        <taxon>Magnoliopsida</taxon>
        <taxon>eudicotyledons</taxon>
        <taxon>Gunneridae</taxon>
        <taxon>Pentapetalae</taxon>
        <taxon>rosids</taxon>
        <taxon>fabids</taxon>
        <taxon>Malpighiales</taxon>
        <taxon>Euphorbiaceae</taxon>
        <taxon>Crotonoideae</taxon>
        <taxon>Manihoteae</taxon>
        <taxon>Manihot</taxon>
    </lineage>
</organism>
<feature type="compositionally biased region" description="Polar residues" evidence="1">
    <location>
        <begin position="89"/>
        <end position="103"/>
    </location>
</feature>
<evidence type="ECO:0000256" key="1">
    <source>
        <dbReference type="SAM" id="MobiDB-lite"/>
    </source>
</evidence>
<dbReference type="GO" id="GO:0005634">
    <property type="term" value="C:nucleus"/>
    <property type="evidence" value="ECO:0000318"/>
    <property type="project" value="GO_Central"/>
</dbReference>
<dbReference type="GO" id="GO:0030261">
    <property type="term" value="P:chromosome condensation"/>
    <property type="evidence" value="ECO:0000318"/>
    <property type="project" value="GO_Central"/>
</dbReference>
<dbReference type="PRINTS" id="PR00929">
    <property type="entry name" value="ATHOOK"/>
</dbReference>
<proteinExistence type="predicted"/>
<dbReference type="EMBL" id="CM004388">
    <property type="protein sequence ID" value="OAY57172.1"/>
    <property type="molecule type" value="Genomic_DNA"/>
</dbReference>
<dbReference type="GO" id="GO:0005730">
    <property type="term" value="C:nucleolus"/>
    <property type="evidence" value="ECO:0000318"/>
    <property type="project" value="GO_Central"/>
</dbReference>
<protein>
    <submittedName>
        <fullName evidence="2">Uncharacterized protein</fullName>
    </submittedName>
</protein>
<dbReference type="GO" id="GO:0045910">
    <property type="term" value="P:negative regulation of DNA recombination"/>
    <property type="evidence" value="ECO:0000318"/>
    <property type="project" value="GO_Central"/>
</dbReference>
<accession>A0A2C9WBU0</accession>
<sequence length="103" mass="11169">MILAAIAALDEKNGSNKTSMSKMKSTGELLFWKNNYMKADTNAPPRRGRGRPPKPKTQGRPPKDQNAPPKPAPTGSGKPRGRPRKIAQSMEQMNGTTTATVPQ</sequence>
<dbReference type="STRING" id="3983.A0A2C9WBU0"/>
<dbReference type="GO" id="GO:0003690">
    <property type="term" value="F:double-stranded DNA binding"/>
    <property type="evidence" value="ECO:0000318"/>
    <property type="project" value="GO_Central"/>
</dbReference>
<name>A0A2C9WBU0_MANES</name>